<keyword evidence="2 13" id="KW-0963">Cytoplasm</keyword>
<dbReference type="Proteomes" id="UP000266258">
    <property type="component" value="Unassembled WGS sequence"/>
</dbReference>
<dbReference type="NCBIfam" id="TIGR00228">
    <property type="entry name" value="ruvC"/>
    <property type="match status" value="1"/>
</dbReference>
<dbReference type="PROSITE" id="PS01321">
    <property type="entry name" value="RUVC"/>
    <property type="match status" value="1"/>
</dbReference>
<comment type="subcellular location">
    <subcellularLocation>
        <location evidence="13">Cytoplasm</location>
    </subcellularLocation>
</comment>
<reference evidence="15 16" key="1">
    <citation type="submission" date="2017-08" db="EMBL/GenBank/DDBJ databases">
        <title>Reclassification of Bisgaard taxon 37 and 44.</title>
        <authorList>
            <person name="Christensen H."/>
        </authorList>
    </citation>
    <scope>NUCLEOTIDE SEQUENCE [LARGE SCALE GENOMIC DNA]</scope>
    <source>
        <strain evidence="15 16">B96_4</strain>
    </source>
</reference>
<dbReference type="CDD" id="cd16962">
    <property type="entry name" value="RuvC"/>
    <property type="match status" value="1"/>
</dbReference>
<dbReference type="InterPro" id="IPR002176">
    <property type="entry name" value="X-over_junc_endoDNase_RuvC"/>
</dbReference>
<dbReference type="FunFam" id="3.30.420.10:FF:000002">
    <property type="entry name" value="Crossover junction endodeoxyribonuclease RuvC"/>
    <property type="match status" value="1"/>
</dbReference>
<evidence type="ECO:0000256" key="9">
    <source>
        <dbReference type="ARBA" id="ARBA00023125"/>
    </source>
</evidence>
<evidence type="ECO:0000256" key="5">
    <source>
        <dbReference type="ARBA" id="ARBA00022759"/>
    </source>
</evidence>
<keyword evidence="11 13" id="KW-0234">DNA repair</keyword>
<organism evidence="15 16">
    <name type="scientific">Psittacicella melopsittaci</name>
    <dbReference type="NCBI Taxonomy" id="2028576"/>
    <lineage>
        <taxon>Bacteria</taxon>
        <taxon>Pseudomonadati</taxon>
        <taxon>Pseudomonadota</taxon>
        <taxon>Gammaproteobacteria</taxon>
        <taxon>Pasteurellales</taxon>
        <taxon>Psittacicellaceae</taxon>
        <taxon>Psittacicella</taxon>
    </lineage>
</organism>
<dbReference type="GO" id="GO:0008821">
    <property type="term" value="F:crossover junction DNA endonuclease activity"/>
    <property type="evidence" value="ECO:0007669"/>
    <property type="project" value="UniProtKB-UniRule"/>
</dbReference>
<dbReference type="PANTHER" id="PTHR30194">
    <property type="entry name" value="CROSSOVER JUNCTION ENDODEOXYRIBONUCLEASE RUVC"/>
    <property type="match status" value="1"/>
</dbReference>
<keyword evidence="6 13" id="KW-0227">DNA damage</keyword>
<dbReference type="GO" id="GO:0000287">
    <property type="term" value="F:magnesium ion binding"/>
    <property type="evidence" value="ECO:0007669"/>
    <property type="project" value="UniProtKB-UniRule"/>
</dbReference>
<dbReference type="OrthoDB" id="9805499at2"/>
<feature type="active site" evidence="13">
    <location>
        <position position="8"/>
    </location>
</feature>
<sequence>MTIILGLDPGSINTGYGIIEKKGSKLTYLTSGVISVKGSEINSRLPIIFAQLQEVIAQYNPDHMVVEQVFIAQNPQSAIKLGMARGIAILAGSLGGATIFELSARQAKKFVTGIGSAKKEQVNRMVCRLLNLSVKPKLDASDALALAISHAHTLNSRLLIQKQQTQLGLFDQRTQQGLLNNSLNLEAIAQQQGNLTQASDPNLEGIDTKQAQFSNIKINSGRFSVKSGKATNRTKLEEKIKQLLKEKKGS</sequence>
<evidence type="ECO:0000256" key="13">
    <source>
        <dbReference type="HAMAP-Rule" id="MF_00034"/>
    </source>
</evidence>
<feature type="active site" evidence="13">
    <location>
        <position position="139"/>
    </location>
</feature>
<dbReference type="RefSeq" id="WP_119496972.1">
    <property type="nucleotide sequence ID" value="NZ_NRJH01000031.1"/>
</dbReference>
<feature type="binding site" evidence="13">
    <location>
        <position position="67"/>
    </location>
    <ligand>
        <name>Mg(2+)</name>
        <dbReference type="ChEBI" id="CHEBI:18420"/>
        <label>2</label>
    </ligand>
</feature>
<evidence type="ECO:0000313" key="16">
    <source>
        <dbReference type="Proteomes" id="UP000266258"/>
    </source>
</evidence>
<keyword evidence="10 13" id="KW-0233">DNA recombination</keyword>
<comment type="caution">
    <text evidence="15">The sequence shown here is derived from an EMBL/GenBank/DDBJ whole genome shotgun (WGS) entry which is preliminary data.</text>
</comment>
<feature type="active site" evidence="13">
    <location>
        <position position="67"/>
    </location>
</feature>
<comment type="similarity">
    <text evidence="1 13">Belongs to the RuvC family.</text>
</comment>
<dbReference type="GO" id="GO:0005737">
    <property type="term" value="C:cytoplasm"/>
    <property type="evidence" value="ECO:0007669"/>
    <property type="project" value="UniProtKB-SubCell"/>
</dbReference>
<keyword evidence="5 13" id="KW-0255">Endonuclease</keyword>
<evidence type="ECO:0000256" key="1">
    <source>
        <dbReference type="ARBA" id="ARBA00009518"/>
    </source>
</evidence>
<evidence type="ECO:0000256" key="8">
    <source>
        <dbReference type="ARBA" id="ARBA00022842"/>
    </source>
</evidence>
<evidence type="ECO:0000256" key="4">
    <source>
        <dbReference type="ARBA" id="ARBA00022723"/>
    </source>
</evidence>
<comment type="function">
    <text evidence="13">The RuvA-RuvB-RuvC complex processes Holliday junction (HJ) DNA during genetic recombination and DNA repair. Endonuclease that resolves HJ intermediates. Cleaves cruciform DNA by making single-stranded nicks across the HJ at symmetrical positions within the homologous arms, yielding a 5'-phosphate and a 3'-hydroxyl group; requires a central core of homology in the junction. The consensus cleavage sequence is 5'-(A/T)TT(C/G)-3'. Cleavage occurs on the 3'-side of the TT dinucleotide at the point of strand exchange. HJ branch migration catalyzed by RuvA-RuvB allows RuvC to scan DNA until it finds its consensus sequence, where it cleaves and resolves the cruciform DNA.</text>
</comment>
<comment type="catalytic activity">
    <reaction evidence="12 13">
        <text>Endonucleolytic cleavage at a junction such as a reciprocal single-stranded crossover between two homologous DNA duplexes (Holliday junction).</text>
        <dbReference type="EC" id="3.1.21.10"/>
    </reaction>
</comment>
<dbReference type="PRINTS" id="PR00696">
    <property type="entry name" value="RSOLVASERUVC"/>
</dbReference>
<dbReference type="InterPro" id="IPR020563">
    <property type="entry name" value="X-over_junc_endoDNase_Mg_BS"/>
</dbReference>
<dbReference type="PANTHER" id="PTHR30194:SF3">
    <property type="entry name" value="CROSSOVER JUNCTION ENDODEOXYRIBONUCLEASE RUVC"/>
    <property type="match status" value="1"/>
</dbReference>
<dbReference type="HAMAP" id="MF_00034">
    <property type="entry name" value="RuvC"/>
    <property type="match status" value="1"/>
</dbReference>
<dbReference type="GO" id="GO:0048476">
    <property type="term" value="C:Holliday junction resolvase complex"/>
    <property type="evidence" value="ECO:0007669"/>
    <property type="project" value="UniProtKB-UniRule"/>
</dbReference>
<name>A0A3A1Y5U8_9GAMM</name>
<keyword evidence="4 13" id="KW-0479">Metal-binding</keyword>
<dbReference type="EMBL" id="NRJH01000031">
    <property type="protein sequence ID" value="RIY32650.1"/>
    <property type="molecule type" value="Genomic_DNA"/>
</dbReference>
<dbReference type="InterPro" id="IPR036397">
    <property type="entry name" value="RNaseH_sf"/>
</dbReference>
<feature type="binding site" evidence="13">
    <location>
        <position position="8"/>
    </location>
    <ligand>
        <name>Mg(2+)</name>
        <dbReference type="ChEBI" id="CHEBI:18420"/>
        <label>1</label>
    </ligand>
</feature>
<proteinExistence type="inferred from homology"/>
<dbReference type="GO" id="GO:0006281">
    <property type="term" value="P:DNA repair"/>
    <property type="evidence" value="ECO:0007669"/>
    <property type="project" value="UniProtKB-UniRule"/>
</dbReference>
<evidence type="ECO:0000313" key="15">
    <source>
        <dbReference type="EMBL" id="RIY32650.1"/>
    </source>
</evidence>
<dbReference type="AlphaFoldDB" id="A0A3A1Y5U8"/>
<dbReference type="SUPFAM" id="SSF53098">
    <property type="entry name" value="Ribonuclease H-like"/>
    <property type="match status" value="1"/>
</dbReference>
<evidence type="ECO:0000256" key="10">
    <source>
        <dbReference type="ARBA" id="ARBA00023172"/>
    </source>
</evidence>
<keyword evidence="8 13" id="KW-0460">Magnesium</keyword>
<comment type="cofactor">
    <cofactor evidence="13">
        <name>Mg(2+)</name>
        <dbReference type="ChEBI" id="CHEBI:18420"/>
    </cofactor>
    <text evidence="13">Binds 2 Mg(2+) ion per subunit.</text>
</comment>
<protein>
    <recommendedName>
        <fullName evidence="13 14">Crossover junction endodeoxyribonuclease RuvC</fullName>
        <ecNumber evidence="13 14">3.1.21.10</ecNumber>
    </recommendedName>
    <alternativeName>
        <fullName evidence="13">Holliday junction nuclease RuvC</fullName>
    </alternativeName>
    <alternativeName>
        <fullName evidence="13">Holliday junction resolvase RuvC</fullName>
    </alternativeName>
</protein>
<evidence type="ECO:0000256" key="12">
    <source>
        <dbReference type="ARBA" id="ARBA00029354"/>
    </source>
</evidence>
<keyword evidence="7 13" id="KW-0378">Hydrolase</keyword>
<comment type="subunit">
    <text evidence="13">Homodimer which binds Holliday junction (HJ) DNA. The HJ becomes 2-fold symmetrical on binding to RuvC with unstacked arms; it has a different conformation from HJ DNA in complex with RuvA. In the full resolvosome a probable DNA-RuvA(4)-RuvB(12)-RuvC(2) complex forms which resolves the HJ.</text>
</comment>
<keyword evidence="9 13" id="KW-0238">DNA-binding</keyword>
<dbReference type="Pfam" id="PF02075">
    <property type="entry name" value="RuvC"/>
    <property type="match status" value="1"/>
</dbReference>
<keyword evidence="3 13" id="KW-0540">Nuclease</keyword>
<dbReference type="EC" id="3.1.21.10" evidence="13 14"/>
<evidence type="ECO:0000256" key="2">
    <source>
        <dbReference type="ARBA" id="ARBA00022490"/>
    </source>
</evidence>
<evidence type="ECO:0000256" key="3">
    <source>
        <dbReference type="ARBA" id="ARBA00022722"/>
    </source>
</evidence>
<dbReference type="InterPro" id="IPR012337">
    <property type="entry name" value="RNaseH-like_sf"/>
</dbReference>
<dbReference type="Gene3D" id="3.30.420.10">
    <property type="entry name" value="Ribonuclease H-like superfamily/Ribonuclease H"/>
    <property type="match status" value="1"/>
</dbReference>
<keyword evidence="16" id="KW-1185">Reference proteome</keyword>
<accession>A0A3A1Y5U8</accession>
<dbReference type="GO" id="GO:0006310">
    <property type="term" value="P:DNA recombination"/>
    <property type="evidence" value="ECO:0007669"/>
    <property type="project" value="UniProtKB-UniRule"/>
</dbReference>
<dbReference type="GO" id="GO:0003677">
    <property type="term" value="F:DNA binding"/>
    <property type="evidence" value="ECO:0007669"/>
    <property type="project" value="UniProtKB-KW"/>
</dbReference>
<evidence type="ECO:0000256" key="11">
    <source>
        <dbReference type="ARBA" id="ARBA00023204"/>
    </source>
</evidence>
<evidence type="ECO:0000256" key="7">
    <source>
        <dbReference type="ARBA" id="ARBA00022801"/>
    </source>
</evidence>
<feature type="binding site" evidence="13">
    <location>
        <position position="139"/>
    </location>
    <ligand>
        <name>Mg(2+)</name>
        <dbReference type="ChEBI" id="CHEBI:18420"/>
        <label>1</label>
    </ligand>
</feature>
<evidence type="ECO:0000256" key="6">
    <source>
        <dbReference type="ARBA" id="ARBA00022763"/>
    </source>
</evidence>
<gene>
    <name evidence="13" type="primary">ruvC</name>
    <name evidence="15" type="ORF">CJP74_03975</name>
</gene>
<evidence type="ECO:0000256" key="14">
    <source>
        <dbReference type="NCBIfam" id="TIGR00228"/>
    </source>
</evidence>